<dbReference type="PRINTS" id="PR00195">
    <property type="entry name" value="DYNAMIN"/>
</dbReference>
<protein>
    <recommendedName>
        <fullName evidence="8">GED domain-containing protein</fullName>
    </recommendedName>
</protein>
<sequence>MPHDSLVSPESSYAQRRKQLLALIKQLRAIGAQADLDLPRIAVIGNQSAGKSSLVEAISGITVPRDAGTCTRCPMELRLSSSEDPWSCQISIRWEYGPNNERNDEIREVMFGGRITNKDDVELALRRAQAAVLNPEVPSARFINMSAEELWRNFTPDAGSLLFSRNVVCIDLVGPDLTDLSFIDLPGIIQNADPDIVKLVEDLVRSHIKGHCLILVTLPMSDDIENQKAAQIARQEDPSGLRTIGVLTKPDTLPPGSTKMRDLWLDVIKGRRHPLMHGYFCTRQPDDEERVEGITAAEARAAENLFFASTHPWLTSARRDHFGTKNLVANLSKHLTQIIDEVLPKLQGQVGSQLSQCNAQLNTLPPPITTEPSAYILSLVSAFCNEVQAHIQGGPGAAALVQKNRRTYATYKRAIRSTAPPFMPFPSSNVTGAILEADLQWYHDDLDDNDNDGENSGETETNGTSGGEVNMSNYVYLEDIRRHIQRYLPNNIPYPAKVELIRAAQSTWEEKSHHCFDAVHKECLKTMMDLIGGRFSRYENLRTRVRLAVQDLIKERFDGTLLFLRNLLKLETTPFTQNDHYLADKTAASLAQYKEVRAGKASPERVKPMRVFQMTSSGTSNRSPFSFADPPSTATSSSWFSQKPAKSFVNTATGSTAVDYEQKLSDAFSALAALGYHGITAEDLPKLRPPDEYEEELQVMAEVRAYFQVAYKRVIDYVPLSIDHTFLYTFAEALQPYLIERLGIGSQNAAARCQAYISEDPHVIAQREELMGRKKRLESVQTELFNFGL</sequence>
<dbReference type="Proteomes" id="UP000016930">
    <property type="component" value="Unassembled WGS sequence"/>
</dbReference>
<dbReference type="InterPro" id="IPR045063">
    <property type="entry name" value="Dynamin_N"/>
</dbReference>
<dbReference type="PROSITE" id="PS51718">
    <property type="entry name" value="G_DYNAMIN_2"/>
    <property type="match status" value="1"/>
</dbReference>
<feature type="compositionally biased region" description="Acidic residues" evidence="3">
    <location>
        <begin position="445"/>
        <end position="457"/>
    </location>
</feature>
<gene>
    <name evidence="6" type="ORF">CERSUDRAFT_60537</name>
</gene>
<reference evidence="6 7" key="1">
    <citation type="journal article" date="2012" name="Proc. Natl. Acad. Sci. U.S.A.">
        <title>Comparative genomics of Ceriporiopsis subvermispora and Phanerochaete chrysosporium provide insight into selective ligninolysis.</title>
        <authorList>
            <person name="Fernandez-Fueyo E."/>
            <person name="Ruiz-Duenas F.J."/>
            <person name="Ferreira P."/>
            <person name="Floudas D."/>
            <person name="Hibbett D.S."/>
            <person name="Canessa P."/>
            <person name="Larrondo L.F."/>
            <person name="James T.Y."/>
            <person name="Seelenfreund D."/>
            <person name="Lobos S."/>
            <person name="Polanco R."/>
            <person name="Tello M."/>
            <person name="Honda Y."/>
            <person name="Watanabe T."/>
            <person name="Watanabe T."/>
            <person name="Ryu J.S."/>
            <person name="Kubicek C.P."/>
            <person name="Schmoll M."/>
            <person name="Gaskell J."/>
            <person name="Hammel K.E."/>
            <person name="St John F.J."/>
            <person name="Vanden Wymelenberg A."/>
            <person name="Sabat G."/>
            <person name="Splinter BonDurant S."/>
            <person name="Syed K."/>
            <person name="Yadav J.S."/>
            <person name="Doddapaneni H."/>
            <person name="Subramanian V."/>
            <person name="Lavin J.L."/>
            <person name="Oguiza J.A."/>
            <person name="Perez G."/>
            <person name="Pisabarro A.G."/>
            <person name="Ramirez L."/>
            <person name="Santoyo F."/>
            <person name="Master E."/>
            <person name="Coutinho P.M."/>
            <person name="Henrissat B."/>
            <person name="Lombard V."/>
            <person name="Magnuson J.K."/>
            <person name="Kuees U."/>
            <person name="Hori C."/>
            <person name="Igarashi K."/>
            <person name="Samejima M."/>
            <person name="Held B.W."/>
            <person name="Barry K.W."/>
            <person name="LaButti K.M."/>
            <person name="Lapidus A."/>
            <person name="Lindquist E.A."/>
            <person name="Lucas S.M."/>
            <person name="Riley R."/>
            <person name="Salamov A.A."/>
            <person name="Hoffmeister D."/>
            <person name="Schwenk D."/>
            <person name="Hadar Y."/>
            <person name="Yarden O."/>
            <person name="de Vries R.P."/>
            <person name="Wiebenga A."/>
            <person name="Stenlid J."/>
            <person name="Eastwood D."/>
            <person name="Grigoriev I.V."/>
            <person name="Berka R.M."/>
            <person name="Blanchette R.A."/>
            <person name="Kersten P."/>
            <person name="Martinez A.T."/>
            <person name="Vicuna R."/>
            <person name="Cullen D."/>
        </authorList>
    </citation>
    <scope>NUCLEOTIDE SEQUENCE [LARGE SCALE GENOMIC DNA]</scope>
    <source>
        <strain evidence="6 7">B</strain>
    </source>
</reference>
<dbReference type="PROSITE" id="PS51388">
    <property type="entry name" value="GED"/>
    <property type="match status" value="1"/>
</dbReference>
<dbReference type="OrthoDB" id="5061070at2759"/>
<feature type="domain" description="Dynamin-type G" evidence="5">
    <location>
        <begin position="35"/>
        <end position="344"/>
    </location>
</feature>
<dbReference type="GO" id="GO:0003924">
    <property type="term" value="F:GTPase activity"/>
    <property type="evidence" value="ECO:0007669"/>
    <property type="project" value="InterPro"/>
</dbReference>
<evidence type="ECO:0000256" key="3">
    <source>
        <dbReference type="SAM" id="MobiDB-lite"/>
    </source>
</evidence>
<organism evidence="6 7">
    <name type="scientific">Ceriporiopsis subvermispora (strain B)</name>
    <name type="common">White-rot fungus</name>
    <name type="synonym">Gelatoporia subvermispora</name>
    <dbReference type="NCBI Taxonomy" id="914234"/>
    <lineage>
        <taxon>Eukaryota</taxon>
        <taxon>Fungi</taxon>
        <taxon>Dikarya</taxon>
        <taxon>Basidiomycota</taxon>
        <taxon>Agaricomycotina</taxon>
        <taxon>Agaricomycetes</taxon>
        <taxon>Polyporales</taxon>
        <taxon>Gelatoporiaceae</taxon>
        <taxon>Gelatoporia</taxon>
    </lineage>
</organism>
<dbReference type="Pfam" id="PF00350">
    <property type="entry name" value="Dynamin_N"/>
    <property type="match status" value="1"/>
</dbReference>
<dbReference type="GO" id="GO:0005874">
    <property type="term" value="C:microtubule"/>
    <property type="evidence" value="ECO:0007669"/>
    <property type="project" value="TreeGrafter"/>
</dbReference>
<dbReference type="InterPro" id="IPR000375">
    <property type="entry name" value="Dynamin_stalk"/>
</dbReference>
<dbReference type="InterPro" id="IPR022812">
    <property type="entry name" value="Dynamin"/>
</dbReference>
<dbReference type="Gene3D" id="1.20.120.1240">
    <property type="entry name" value="Dynamin, middle domain"/>
    <property type="match status" value="1"/>
</dbReference>
<dbReference type="InterPro" id="IPR003130">
    <property type="entry name" value="GED"/>
</dbReference>
<keyword evidence="1" id="KW-0547">Nucleotide-binding</keyword>
<dbReference type="GO" id="GO:0031623">
    <property type="term" value="P:receptor internalization"/>
    <property type="evidence" value="ECO:0007669"/>
    <property type="project" value="TreeGrafter"/>
</dbReference>
<dbReference type="Gene3D" id="3.40.50.300">
    <property type="entry name" value="P-loop containing nucleotide triphosphate hydrolases"/>
    <property type="match status" value="1"/>
</dbReference>
<dbReference type="InterPro" id="IPR020850">
    <property type="entry name" value="GED_dom"/>
</dbReference>
<evidence type="ECO:0000256" key="1">
    <source>
        <dbReference type="ARBA" id="ARBA00022741"/>
    </source>
</evidence>
<dbReference type="InterPro" id="IPR001401">
    <property type="entry name" value="Dynamin_GTPase"/>
</dbReference>
<dbReference type="PANTHER" id="PTHR11566:SF131">
    <property type="entry name" value="GTPASE, PUTATIVE (AFU_ORTHOLOGUE AFUA_6G07630)-RELATED"/>
    <property type="match status" value="1"/>
</dbReference>
<dbReference type="AlphaFoldDB" id="M2P6W1"/>
<evidence type="ECO:0000259" key="5">
    <source>
        <dbReference type="PROSITE" id="PS51718"/>
    </source>
</evidence>
<accession>M2P6W1</accession>
<dbReference type="InterPro" id="IPR027417">
    <property type="entry name" value="P-loop_NTPase"/>
</dbReference>
<dbReference type="Pfam" id="PF02212">
    <property type="entry name" value="GED"/>
    <property type="match status" value="1"/>
</dbReference>
<feature type="domain" description="GED" evidence="4">
    <location>
        <begin position="696"/>
        <end position="789"/>
    </location>
</feature>
<dbReference type="SUPFAM" id="SSF52540">
    <property type="entry name" value="P-loop containing nucleoside triphosphate hydrolases"/>
    <property type="match status" value="1"/>
</dbReference>
<keyword evidence="7" id="KW-1185">Reference proteome</keyword>
<feature type="region of interest" description="Disordered" evidence="3">
    <location>
        <begin position="445"/>
        <end position="468"/>
    </location>
</feature>
<evidence type="ECO:0000259" key="4">
    <source>
        <dbReference type="PROSITE" id="PS51388"/>
    </source>
</evidence>
<dbReference type="GO" id="GO:0005886">
    <property type="term" value="C:plasma membrane"/>
    <property type="evidence" value="ECO:0007669"/>
    <property type="project" value="TreeGrafter"/>
</dbReference>
<dbReference type="PANTHER" id="PTHR11566">
    <property type="entry name" value="DYNAMIN"/>
    <property type="match status" value="1"/>
</dbReference>
<dbReference type="GO" id="GO:0005737">
    <property type="term" value="C:cytoplasm"/>
    <property type="evidence" value="ECO:0007669"/>
    <property type="project" value="TreeGrafter"/>
</dbReference>
<dbReference type="Pfam" id="PF01031">
    <property type="entry name" value="Dynamin_M"/>
    <property type="match status" value="2"/>
</dbReference>
<evidence type="ECO:0008006" key="8">
    <source>
        <dbReference type="Google" id="ProtNLM"/>
    </source>
</evidence>
<dbReference type="InterPro" id="IPR030381">
    <property type="entry name" value="G_DYNAMIN_dom"/>
</dbReference>
<dbReference type="GO" id="GO:0008017">
    <property type="term" value="F:microtubule binding"/>
    <property type="evidence" value="ECO:0007669"/>
    <property type="project" value="TreeGrafter"/>
</dbReference>
<dbReference type="CDD" id="cd08771">
    <property type="entry name" value="DLP_1"/>
    <property type="match status" value="1"/>
</dbReference>
<dbReference type="EMBL" id="KB445824">
    <property type="protein sequence ID" value="EMD31064.1"/>
    <property type="molecule type" value="Genomic_DNA"/>
</dbReference>
<dbReference type="SMART" id="SM00053">
    <property type="entry name" value="DYNc"/>
    <property type="match status" value="1"/>
</dbReference>
<evidence type="ECO:0000313" key="7">
    <source>
        <dbReference type="Proteomes" id="UP000016930"/>
    </source>
</evidence>
<dbReference type="GO" id="GO:0005525">
    <property type="term" value="F:GTP binding"/>
    <property type="evidence" value="ECO:0007669"/>
    <property type="project" value="InterPro"/>
</dbReference>
<name>M2P6W1_CERS8</name>
<proteinExistence type="predicted"/>
<dbReference type="HOGENOM" id="CLU_008964_4_1_1"/>
<evidence type="ECO:0000313" key="6">
    <source>
        <dbReference type="EMBL" id="EMD31064.1"/>
    </source>
</evidence>
<dbReference type="STRING" id="914234.M2P6W1"/>
<keyword evidence="2" id="KW-0342">GTP-binding</keyword>
<evidence type="ECO:0000256" key="2">
    <source>
        <dbReference type="ARBA" id="ARBA00023134"/>
    </source>
</evidence>